<protein>
    <recommendedName>
        <fullName evidence="2">Transcription regulator TrmB N-terminal domain-containing protein</fullName>
    </recommendedName>
</protein>
<dbReference type="SUPFAM" id="SSF46785">
    <property type="entry name" value="Winged helix' DNA-binding domain"/>
    <property type="match status" value="1"/>
</dbReference>
<dbReference type="AlphaFoldDB" id="A0A7J4IV24"/>
<evidence type="ECO:0000259" key="2">
    <source>
        <dbReference type="Pfam" id="PF01978"/>
    </source>
</evidence>
<dbReference type="Pfam" id="PF01978">
    <property type="entry name" value="TrmB"/>
    <property type="match status" value="1"/>
</dbReference>
<keyword evidence="1" id="KW-0175">Coiled coil</keyword>
<sequence length="248" mass="28710">MELLFLQELGLTQNEIKIYTALLNLGSAPSGKITFECGLHRSRVYEGLNRLIEKGLVSFVKDGNVTCFEATSSERIIDVLEDEKRSLEKRIRKVKKHIPELNRLRETKPTAEANILQGVEGFKAMRRDVLKHAAGEHLMIGAIAREDRVMPLFFEKWNAERKRLGIKIRVLYKHSAKELPMVMRKHHAESRFLPPYIDNPAVINIYGDRVVNVLWKGDYPLCFVMVNKDIADAYRKYFELLWGISEKK</sequence>
<dbReference type="InterPro" id="IPR036390">
    <property type="entry name" value="WH_DNA-bd_sf"/>
</dbReference>
<feature type="coiled-coil region" evidence="1">
    <location>
        <begin position="70"/>
        <end position="104"/>
    </location>
</feature>
<dbReference type="InterPro" id="IPR051797">
    <property type="entry name" value="TrmB-like"/>
</dbReference>
<dbReference type="InterPro" id="IPR002831">
    <property type="entry name" value="Tscrpt_reg_TrmB_N"/>
</dbReference>
<feature type="domain" description="Transcription regulator TrmB N-terminal" evidence="2">
    <location>
        <begin position="6"/>
        <end position="72"/>
    </location>
</feature>
<dbReference type="EMBL" id="DUGC01000033">
    <property type="protein sequence ID" value="HIH09371.1"/>
    <property type="molecule type" value="Genomic_DNA"/>
</dbReference>
<evidence type="ECO:0000313" key="3">
    <source>
        <dbReference type="EMBL" id="HIH09371.1"/>
    </source>
</evidence>
<organism evidence="3 4">
    <name type="scientific">Candidatus Iainarchaeum sp</name>
    <dbReference type="NCBI Taxonomy" id="3101447"/>
    <lineage>
        <taxon>Archaea</taxon>
        <taxon>Candidatus Iainarchaeota</taxon>
        <taxon>Candidatus Iainarchaeia</taxon>
        <taxon>Candidatus Iainarchaeales</taxon>
        <taxon>Candidatus Iainarchaeaceae</taxon>
        <taxon>Candidatus Iainarchaeum</taxon>
    </lineage>
</organism>
<dbReference type="InterPro" id="IPR036388">
    <property type="entry name" value="WH-like_DNA-bd_sf"/>
</dbReference>
<comment type="caution">
    <text evidence="3">The sequence shown here is derived from an EMBL/GenBank/DDBJ whole genome shotgun (WGS) entry which is preliminary data.</text>
</comment>
<dbReference type="Gene3D" id="1.10.10.10">
    <property type="entry name" value="Winged helix-like DNA-binding domain superfamily/Winged helix DNA-binding domain"/>
    <property type="match status" value="1"/>
</dbReference>
<evidence type="ECO:0000256" key="1">
    <source>
        <dbReference type="SAM" id="Coils"/>
    </source>
</evidence>
<name>A0A7J4IV24_9ARCH</name>
<accession>A0A7J4IV24</accession>
<dbReference type="PANTHER" id="PTHR34293">
    <property type="entry name" value="HTH-TYPE TRANSCRIPTIONAL REGULATOR TRMBL2"/>
    <property type="match status" value="1"/>
</dbReference>
<dbReference type="PANTHER" id="PTHR34293:SF1">
    <property type="entry name" value="HTH-TYPE TRANSCRIPTIONAL REGULATOR TRMBL2"/>
    <property type="match status" value="1"/>
</dbReference>
<dbReference type="Proteomes" id="UP000565078">
    <property type="component" value="Unassembled WGS sequence"/>
</dbReference>
<proteinExistence type="predicted"/>
<reference evidence="4" key="1">
    <citation type="journal article" date="2020" name="bioRxiv">
        <title>A rank-normalized archaeal taxonomy based on genome phylogeny resolves widespread incomplete and uneven classifications.</title>
        <authorList>
            <person name="Rinke C."/>
            <person name="Chuvochina M."/>
            <person name="Mussig A.J."/>
            <person name="Chaumeil P.-A."/>
            <person name="Waite D.W."/>
            <person name="Whitman W.B."/>
            <person name="Parks D.H."/>
            <person name="Hugenholtz P."/>
        </authorList>
    </citation>
    <scope>NUCLEOTIDE SEQUENCE [LARGE SCALE GENOMIC DNA]</scope>
</reference>
<gene>
    <name evidence="3" type="ORF">HA254_01750</name>
</gene>
<evidence type="ECO:0000313" key="4">
    <source>
        <dbReference type="Proteomes" id="UP000565078"/>
    </source>
</evidence>